<evidence type="ECO:0000313" key="2">
    <source>
        <dbReference type="EMBL" id="PZT48045.1"/>
    </source>
</evidence>
<proteinExistence type="inferred from homology"/>
<keyword evidence="2" id="KW-0808">Transferase</keyword>
<dbReference type="Proteomes" id="UP000249746">
    <property type="component" value="Unassembled WGS sequence"/>
</dbReference>
<reference evidence="2 3" key="1">
    <citation type="submission" date="2017-03" db="EMBL/GenBank/DDBJ databases">
        <title>Genomic and clinical evidence uncovers the enterohepatic species Helicobacter valdiviensis as a potential human intestinal pathogen.</title>
        <authorList>
            <person name="Fresia P."/>
            <person name="Jara R."/>
            <person name="Sierra R."/>
            <person name="Ferres I."/>
            <person name="Greif G."/>
            <person name="Iraola G."/>
            <person name="Collado L."/>
        </authorList>
    </citation>
    <scope>NUCLEOTIDE SEQUENCE [LARGE SCALE GENOMIC DNA]</scope>
    <source>
        <strain evidence="2 3">WBE14</strain>
    </source>
</reference>
<dbReference type="InterPro" id="IPR050179">
    <property type="entry name" value="Trans_hexapeptide_repeat"/>
</dbReference>
<dbReference type="Pfam" id="PF14602">
    <property type="entry name" value="Hexapep_2"/>
    <property type="match status" value="1"/>
</dbReference>
<dbReference type="CDD" id="cd03358">
    <property type="entry name" value="LbH_WxcM_N_like"/>
    <property type="match status" value="1"/>
</dbReference>
<dbReference type="PANTHER" id="PTHR43300:SF11">
    <property type="entry name" value="ACETYLTRANSFERASE RV3034C-RELATED"/>
    <property type="match status" value="1"/>
</dbReference>
<keyword evidence="2" id="KW-0012">Acyltransferase</keyword>
<evidence type="ECO:0000313" key="3">
    <source>
        <dbReference type="Proteomes" id="UP000249746"/>
    </source>
</evidence>
<dbReference type="InterPro" id="IPR011004">
    <property type="entry name" value="Trimer_LpxA-like_sf"/>
</dbReference>
<dbReference type="Pfam" id="PF00132">
    <property type="entry name" value="Hexapep"/>
    <property type="match status" value="1"/>
</dbReference>
<dbReference type="GO" id="GO:0016746">
    <property type="term" value="F:acyltransferase activity"/>
    <property type="evidence" value="ECO:0007669"/>
    <property type="project" value="UniProtKB-KW"/>
</dbReference>
<organism evidence="2 3">
    <name type="scientific">Helicobacter valdiviensis</name>
    <dbReference type="NCBI Taxonomy" id="1458358"/>
    <lineage>
        <taxon>Bacteria</taxon>
        <taxon>Pseudomonadati</taxon>
        <taxon>Campylobacterota</taxon>
        <taxon>Epsilonproteobacteria</taxon>
        <taxon>Campylobacterales</taxon>
        <taxon>Helicobacteraceae</taxon>
        <taxon>Helicobacter</taxon>
    </lineage>
</organism>
<dbReference type="InterPro" id="IPR001451">
    <property type="entry name" value="Hexapep"/>
</dbReference>
<dbReference type="OrthoDB" id="9782091at2"/>
<name>A0A2W6MU31_9HELI</name>
<keyword evidence="3" id="KW-1185">Reference proteome</keyword>
<evidence type="ECO:0000256" key="1">
    <source>
        <dbReference type="ARBA" id="ARBA00007274"/>
    </source>
</evidence>
<comment type="similarity">
    <text evidence="1">Belongs to the transferase hexapeptide repeat family.</text>
</comment>
<comment type="caution">
    <text evidence="2">The sequence shown here is derived from an EMBL/GenBank/DDBJ whole genome shotgun (WGS) entry which is preliminary data.</text>
</comment>
<protein>
    <submittedName>
        <fullName evidence="2">UDP-3-O-(3-hydroxymyristoyl)glucosamine N-acyltransferase</fullName>
    </submittedName>
</protein>
<dbReference type="AlphaFoldDB" id="A0A2W6MU31"/>
<dbReference type="PANTHER" id="PTHR43300">
    <property type="entry name" value="ACETYLTRANSFERASE"/>
    <property type="match status" value="1"/>
</dbReference>
<dbReference type="Gene3D" id="2.160.10.10">
    <property type="entry name" value="Hexapeptide repeat proteins"/>
    <property type="match status" value="1"/>
</dbReference>
<gene>
    <name evidence="2" type="ORF">B6S12_05710</name>
</gene>
<accession>A0A2W6MU31</accession>
<dbReference type="SUPFAM" id="SSF51161">
    <property type="entry name" value="Trimeric LpxA-like enzymes"/>
    <property type="match status" value="1"/>
</dbReference>
<sequence>MKKQEIFTLLRSGIKKVKMGVNVKVVEPCNLYECELCDNVFVGPFVEIQKGVKVGANTRIQSHSFICELVSIGESCFIGHGVMFINDLFSKGEPANGNKDLWKETKIGNQVSIGSNATILPVSICDGVVIGAGSVVTKDIVKKGIYAGNPARLIREI</sequence>
<dbReference type="EMBL" id="NBIU01000014">
    <property type="protein sequence ID" value="PZT48045.1"/>
    <property type="molecule type" value="Genomic_DNA"/>
</dbReference>